<keyword evidence="2" id="KW-1185">Reference proteome</keyword>
<protein>
    <submittedName>
        <fullName evidence="1">Uncharacterized protein</fullName>
    </submittedName>
</protein>
<organism evidence="1 2">
    <name type="scientific">Tribonema minus</name>
    <dbReference type="NCBI Taxonomy" id="303371"/>
    <lineage>
        <taxon>Eukaryota</taxon>
        <taxon>Sar</taxon>
        <taxon>Stramenopiles</taxon>
        <taxon>Ochrophyta</taxon>
        <taxon>PX clade</taxon>
        <taxon>Xanthophyceae</taxon>
        <taxon>Tribonematales</taxon>
        <taxon>Tribonemataceae</taxon>
        <taxon>Tribonema</taxon>
    </lineage>
</organism>
<comment type="caution">
    <text evidence="1">The sequence shown here is derived from an EMBL/GenBank/DDBJ whole genome shotgun (WGS) entry which is preliminary data.</text>
</comment>
<dbReference type="AlphaFoldDB" id="A0A835Z6L1"/>
<evidence type="ECO:0000313" key="2">
    <source>
        <dbReference type="Proteomes" id="UP000664859"/>
    </source>
</evidence>
<dbReference type="Proteomes" id="UP000664859">
    <property type="component" value="Unassembled WGS sequence"/>
</dbReference>
<evidence type="ECO:0000313" key="1">
    <source>
        <dbReference type="EMBL" id="KAG5187666.1"/>
    </source>
</evidence>
<accession>A0A835Z6L1</accession>
<proteinExistence type="predicted"/>
<dbReference type="OrthoDB" id="522131at2759"/>
<gene>
    <name evidence="1" type="ORF">JKP88DRAFT_178757</name>
</gene>
<name>A0A835Z6L1_9STRA</name>
<reference evidence="1" key="1">
    <citation type="submission" date="2021-02" db="EMBL/GenBank/DDBJ databases">
        <title>First Annotated Genome of the Yellow-green Alga Tribonema minus.</title>
        <authorList>
            <person name="Mahan K.M."/>
        </authorList>
    </citation>
    <scope>NUCLEOTIDE SEQUENCE</scope>
    <source>
        <strain evidence="1">UTEX B ZZ1240</strain>
    </source>
</reference>
<dbReference type="EMBL" id="JAFCMP010000086">
    <property type="protein sequence ID" value="KAG5187666.1"/>
    <property type="molecule type" value="Genomic_DNA"/>
</dbReference>
<sequence>MLEGASALPPLDRMLTDAVNCTGWPQSRVYLEAQKWITTTADVLQSGHVHIGSCVPYNKTLSGTQTFDVLVQLHNAPTSRIDEIHIITNDGTNGAAVIMSKYVFATPFVCPAVNANRGNLCKTAVRMTVATALNPYDGLTTLKFKAVENYTAGYVPPTNEAFTLFLASLNARVVLKNSKPKNPYVPKRNGGRAFVKEVWEYTAVYFEGDFPLTARKGNWTTDLVVSETERGNVTATFVSVDPNFHNVDSEGMVQPLLGTQQQAFAGPIRKQILVNTTALSNGYHKLFMRADSFFAPGVLSNSTQFGTAANPFGGGTLSGALLVGFLVQNP</sequence>